<proteinExistence type="inferred from homology"/>
<feature type="compositionally biased region" description="Acidic residues" evidence="2">
    <location>
        <begin position="333"/>
        <end position="344"/>
    </location>
</feature>
<name>A0A914H5H7_GLORO</name>
<dbReference type="Pfam" id="PF05327">
    <property type="entry name" value="RRN3"/>
    <property type="match status" value="1"/>
</dbReference>
<dbReference type="GO" id="GO:0001181">
    <property type="term" value="F:RNA polymerase I general transcription initiation factor activity"/>
    <property type="evidence" value="ECO:0007669"/>
    <property type="project" value="InterPro"/>
</dbReference>
<dbReference type="AlphaFoldDB" id="A0A914H5H7"/>
<protein>
    <submittedName>
        <fullName evidence="4">Uncharacterized protein</fullName>
    </submittedName>
</protein>
<feature type="region of interest" description="Disordered" evidence="2">
    <location>
        <begin position="242"/>
        <end position="263"/>
    </location>
</feature>
<dbReference type="WBParaSite" id="Gr19_v10_g13410.t1">
    <property type="protein sequence ID" value="Gr19_v10_g13410.t1"/>
    <property type="gene ID" value="Gr19_v10_g13410"/>
</dbReference>
<dbReference type="GO" id="GO:0006361">
    <property type="term" value="P:transcription initiation at RNA polymerase I promoter"/>
    <property type="evidence" value="ECO:0007669"/>
    <property type="project" value="InterPro"/>
</dbReference>
<dbReference type="Proteomes" id="UP000887572">
    <property type="component" value="Unplaced"/>
</dbReference>
<reference evidence="4" key="1">
    <citation type="submission" date="2022-11" db="UniProtKB">
        <authorList>
            <consortium name="WormBaseParasite"/>
        </authorList>
    </citation>
    <scope>IDENTIFICATION</scope>
</reference>
<dbReference type="InterPro" id="IPR007991">
    <property type="entry name" value="RNA_pol_I_trans_ini_fac_RRN3"/>
</dbReference>
<accession>A0A914H5H7</accession>
<dbReference type="GO" id="GO:0005634">
    <property type="term" value="C:nucleus"/>
    <property type="evidence" value="ECO:0007669"/>
    <property type="project" value="TreeGrafter"/>
</dbReference>
<keyword evidence="3" id="KW-1185">Reference proteome</keyword>
<evidence type="ECO:0000256" key="1">
    <source>
        <dbReference type="ARBA" id="ARBA00010098"/>
    </source>
</evidence>
<dbReference type="PANTHER" id="PTHR12790">
    <property type="entry name" value="TRANSCRIPTION INITIATION FACTOR IA RRN3"/>
    <property type="match status" value="1"/>
</dbReference>
<feature type="region of interest" description="Disordered" evidence="2">
    <location>
        <begin position="313"/>
        <end position="344"/>
    </location>
</feature>
<organism evidence="3 4">
    <name type="scientific">Globodera rostochiensis</name>
    <name type="common">Golden nematode worm</name>
    <name type="synonym">Heterodera rostochiensis</name>
    <dbReference type="NCBI Taxonomy" id="31243"/>
    <lineage>
        <taxon>Eukaryota</taxon>
        <taxon>Metazoa</taxon>
        <taxon>Ecdysozoa</taxon>
        <taxon>Nematoda</taxon>
        <taxon>Chromadorea</taxon>
        <taxon>Rhabditida</taxon>
        <taxon>Tylenchina</taxon>
        <taxon>Tylenchomorpha</taxon>
        <taxon>Tylenchoidea</taxon>
        <taxon>Heteroderidae</taxon>
        <taxon>Heteroderinae</taxon>
        <taxon>Globodera</taxon>
    </lineage>
</organism>
<dbReference type="PANTHER" id="PTHR12790:SF0">
    <property type="entry name" value="RNA POLYMERASE I-SPECIFIC TRANSCRIPTION INITIATION FACTOR RRN3-RELATED"/>
    <property type="match status" value="1"/>
</dbReference>
<comment type="similarity">
    <text evidence="1">Belongs to the RRN3 family.</text>
</comment>
<evidence type="ECO:0000256" key="2">
    <source>
        <dbReference type="SAM" id="MobiDB-lite"/>
    </source>
</evidence>
<dbReference type="GO" id="GO:0001042">
    <property type="term" value="F:RNA polymerase I core binding"/>
    <property type="evidence" value="ECO:0007669"/>
    <property type="project" value="TreeGrafter"/>
</dbReference>
<sequence length="344" mass="38825">MRDTKPNKPPTKSKEMLSGREIIEDFVLLRPGSMDKYQQLCSALNTYELWSEESRTSFLSQFMDSFDILDVNCSELVHKLCKIRWHTVPSKMLPDFVNLLSALAINHVHHISLVFTAFVDHFSPVVDSNGQTTNSDASQSTVVGEQFQESLYALAHHSIRNVVSCNPLSTRVLLKCYVKRFPHIKQPTPKLLAFIRNLLHFAAWIDDEEIASEIWALIVEKLLQIEALSSEFQDEEQRLSFSSHLADHSKPKSGKKTTDTEGDSMGEKLDALVALVLTFLGDGDTSKLAVIGDEVRTSFLRLMRRFSRRRLSSTAESKDGSETENVESLPVDEGYEEELMATGL</sequence>
<evidence type="ECO:0000313" key="3">
    <source>
        <dbReference type="Proteomes" id="UP000887572"/>
    </source>
</evidence>
<evidence type="ECO:0000313" key="4">
    <source>
        <dbReference type="WBParaSite" id="Gr19_v10_g13410.t1"/>
    </source>
</evidence>